<accession>A0A238X0J3</accession>
<name>A0A238X0J3_9PSEU</name>
<proteinExistence type="predicted"/>
<keyword evidence="2" id="KW-1133">Transmembrane helix</keyword>
<feature type="region of interest" description="Disordered" evidence="1">
    <location>
        <begin position="168"/>
        <end position="187"/>
    </location>
</feature>
<keyword evidence="2" id="KW-0812">Transmembrane</keyword>
<evidence type="ECO:0000313" key="4">
    <source>
        <dbReference type="EMBL" id="SNR51399.1"/>
    </source>
</evidence>
<reference evidence="4 5" key="1">
    <citation type="submission" date="2017-06" db="EMBL/GenBank/DDBJ databases">
        <authorList>
            <person name="Kim H.J."/>
            <person name="Triplett B.A."/>
        </authorList>
    </citation>
    <scope>NUCLEOTIDE SEQUENCE [LARGE SCALE GENOMIC DNA]</scope>
    <source>
        <strain evidence="4 5">DSM 45207</strain>
    </source>
</reference>
<keyword evidence="5" id="KW-1185">Reference proteome</keyword>
<protein>
    <recommendedName>
        <fullName evidence="3">PH domain-containing protein</fullName>
    </recommendedName>
</protein>
<feature type="transmembrane region" description="Helical" evidence="2">
    <location>
        <begin position="6"/>
        <end position="25"/>
    </location>
</feature>
<evidence type="ECO:0000256" key="1">
    <source>
        <dbReference type="SAM" id="MobiDB-lite"/>
    </source>
</evidence>
<evidence type="ECO:0000313" key="5">
    <source>
        <dbReference type="Proteomes" id="UP000198348"/>
    </source>
</evidence>
<dbReference type="Proteomes" id="UP000198348">
    <property type="component" value="Unassembled WGS sequence"/>
</dbReference>
<dbReference type="AlphaFoldDB" id="A0A238X0J3"/>
<dbReference type="EMBL" id="FZNW01000008">
    <property type="protein sequence ID" value="SNR51399.1"/>
    <property type="molecule type" value="Genomic_DNA"/>
</dbReference>
<organism evidence="4 5">
    <name type="scientific">Haloechinothrix alba</name>
    <dbReference type="NCBI Taxonomy" id="664784"/>
    <lineage>
        <taxon>Bacteria</taxon>
        <taxon>Bacillati</taxon>
        <taxon>Actinomycetota</taxon>
        <taxon>Actinomycetes</taxon>
        <taxon>Pseudonocardiales</taxon>
        <taxon>Pseudonocardiaceae</taxon>
        <taxon>Haloechinothrix</taxon>
    </lineage>
</organism>
<evidence type="ECO:0000259" key="3">
    <source>
        <dbReference type="Pfam" id="PF25362"/>
    </source>
</evidence>
<gene>
    <name evidence="4" type="ORF">SAMN06265360_10856</name>
</gene>
<sequence length="187" mass="20696">MERFLLSMLMLAVFLLLAAGMWWGWRRQAREDGSRYAPFPEVPEQLDADAARDSVTGVYVATTSAGHWQDRIVARGVGMRSSATLRRYTAGVVVARTGAPSFFIPSESLVDARTSKGMAGKVMGVDGLLVITWRLGDALVDTGFRADDKSVYARWIHALRAAAPERAPWLTEDTHQQRSIEGRAQEK</sequence>
<evidence type="ECO:0000256" key="2">
    <source>
        <dbReference type="SAM" id="Phobius"/>
    </source>
</evidence>
<dbReference type="OrthoDB" id="4774775at2"/>
<feature type="domain" description="PH" evidence="3">
    <location>
        <begin position="38"/>
        <end position="159"/>
    </location>
</feature>
<dbReference type="InterPro" id="IPR057446">
    <property type="entry name" value="PH_bac"/>
</dbReference>
<dbReference type="Pfam" id="PF25362">
    <property type="entry name" value="bPH_11"/>
    <property type="match status" value="1"/>
</dbReference>
<feature type="compositionally biased region" description="Basic and acidic residues" evidence="1">
    <location>
        <begin position="172"/>
        <end position="187"/>
    </location>
</feature>
<dbReference type="RefSeq" id="WP_089301121.1">
    <property type="nucleotide sequence ID" value="NZ_FZNW01000008.1"/>
</dbReference>
<keyword evidence="2" id="KW-0472">Membrane</keyword>